<dbReference type="Proteomes" id="UP000011511">
    <property type="component" value="Unassembled WGS sequence"/>
</dbReference>
<sequence length="164" mass="18699">MKMQLEDPAQHLVFFYDRRIEQVADELEIEVRELLPEEDPEEYSEGDPVPDGGRKYFFAWMTENGNLLYDAGVNGDAADGLYTSVEEAESAIKRLADTNPEQQDRYEKSTLYMFKKMDKEMQGVEAFTEQAGLGQFETDGGYSLPPGYDENLEQLAEAAEEVSW</sequence>
<protein>
    <submittedName>
        <fullName evidence="1">Uncharacterized protein</fullName>
    </submittedName>
</protein>
<dbReference type="EMBL" id="AOIK01000043">
    <property type="protein sequence ID" value="ELY83633.1"/>
    <property type="molecule type" value="Genomic_DNA"/>
</dbReference>
<evidence type="ECO:0000313" key="1">
    <source>
        <dbReference type="EMBL" id="ELY83633.1"/>
    </source>
</evidence>
<name>L9ZEM9_NATA2</name>
<accession>L9ZEM9</accession>
<gene>
    <name evidence="1" type="ORF">C485_17812</name>
</gene>
<reference evidence="1 2" key="1">
    <citation type="journal article" date="2014" name="PLoS Genet.">
        <title>Phylogenetically driven sequencing of extremely halophilic archaea reveals strategies for static and dynamic osmo-response.</title>
        <authorList>
            <person name="Becker E.A."/>
            <person name="Seitzer P.M."/>
            <person name="Tritt A."/>
            <person name="Larsen D."/>
            <person name="Krusor M."/>
            <person name="Yao A.I."/>
            <person name="Wu D."/>
            <person name="Madern D."/>
            <person name="Eisen J.A."/>
            <person name="Darling A.E."/>
            <person name="Facciotti M.T."/>
        </authorList>
    </citation>
    <scope>NUCLEOTIDE SEQUENCE [LARGE SCALE GENOMIC DNA]</scope>
    <source>
        <strain evidence="1 2">JCM 12890</strain>
    </source>
</reference>
<dbReference type="AlphaFoldDB" id="L9ZEM9"/>
<evidence type="ECO:0000313" key="2">
    <source>
        <dbReference type="Proteomes" id="UP000011511"/>
    </source>
</evidence>
<keyword evidence="2" id="KW-1185">Reference proteome</keyword>
<proteinExistence type="predicted"/>
<organism evidence="1 2">
    <name type="scientific">Natrinema altunense (strain JCM 12890 / CGMCC 1.3731 / AJ2)</name>
    <dbReference type="NCBI Taxonomy" id="1227494"/>
    <lineage>
        <taxon>Archaea</taxon>
        <taxon>Methanobacteriati</taxon>
        <taxon>Methanobacteriota</taxon>
        <taxon>Stenosarchaea group</taxon>
        <taxon>Halobacteria</taxon>
        <taxon>Halobacteriales</taxon>
        <taxon>Natrialbaceae</taxon>
        <taxon>Natrinema</taxon>
    </lineage>
</organism>
<comment type="caution">
    <text evidence="1">The sequence shown here is derived from an EMBL/GenBank/DDBJ whole genome shotgun (WGS) entry which is preliminary data.</text>
</comment>